<evidence type="ECO:0000313" key="2">
    <source>
        <dbReference type="Proteomes" id="UP000602181"/>
    </source>
</evidence>
<dbReference type="GO" id="GO:0016787">
    <property type="term" value="F:hydrolase activity"/>
    <property type="evidence" value="ECO:0007669"/>
    <property type="project" value="UniProtKB-KW"/>
</dbReference>
<dbReference type="PANTHER" id="PTHR43434:SF1">
    <property type="entry name" value="PHOSPHOGLYCOLATE PHOSPHATASE"/>
    <property type="match status" value="1"/>
</dbReference>
<keyword evidence="2" id="KW-1185">Reference proteome</keyword>
<protein>
    <submittedName>
        <fullName evidence="1">HAD family hydrolase</fullName>
    </submittedName>
</protein>
<gene>
    <name evidence="1" type="ORF">H8R05_01870</name>
</gene>
<dbReference type="PANTHER" id="PTHR43434">
    <property type="entry name" value="PHOSPHOGLYCOLATE PHOSPHATASE"/>
    <property type="match status" value="1"/>
</dbReference>
<dbReference type="Proteomes" id="UP000602181">
    <property type="component" value="Unassembled WGS sequence"/>
</dbReference>
<dbReference type="InterPro" id="IPR050155">
    <property type="entry name" value="HAD-like_hydrolase_sf"/>
</dbReference>
<dbReference type="EMBL" id="JACOIH010000001">
    <property type="protein sequence ID" value="MBC3937646.1"/>
    <property type="molecule type" value="Genomic_DNA"/>
</dbReference>
<dbReference type="InterPro" id="IPR023198">
    <property type="entry name" value="PGP-like_dom2"/>
</dbReference>
<dbReference type="SUPFAM" id="SSF56784">
    <property type="entry name" value="HAD-like"/>
    <property type="match status" value="1"/>
</dbReference>
<dbReference type="Pfam" id="PF00702">
    <property type="entry name" value="Hydrolase"/>
    <property type="match status" value="1"/>
</dbReference>
<name>A0ABR7AB20_9FIRM</name>
<dbReference type="SFLD" id="SFLDS00003">
    <property type="entry name" value="Haloacid_Dehalogenase"/>
    <property type="match status" value="1"/>
</dbReference>
<comment type="caution">
    <text evidence="1">The sequence shown here is derived from an EMBL/GenBank/DDBJ whole genome shotgun (WGS) entry which is preliminary data.</text>
</comment>
<evidence type="ECO:0000313" key="1">
    <source>
        <dbReference type="EMBL" id="MBC3937646.1"/>
    </source>
</evidence>
<keyword evidence="1" id="KW-0378">Hydrolase</keyword>
<dbReference type="Gene3D" id="1.10.150.240">
    <property type="entry name" value="Putative phosphatase, domain 2"/>
    <property type="match status" value="1"/>
</dbReference>
<dbReference type="RefSeq" id="WP_158595526.1">
    <property type="nucleotide sequence ID" value="NZ_JACOIH010000001.1"/>
</dbReference>
<proteinExistence type="predicted"/>
<dbReference type="SFLD" id="SFLDG01129">
    <property type="entry name" value="C1.5:_HAD__Beta-PGM__Phosphata"/>
    <property type="match status" value="1"/>
</dbReference>
<dbReference type="Gene3D" id="3.40.50.1000">
    <property type="entry name" value="HAD superfamily/HAD-like"/>
    <property type="match status" value="1"/>
</dbReference>
<reference evidence="1 2" key="1">
    <citation type="submission" date="2020-08" db="EMBL/GenBank/DDBJ databases">
        <authorList>
            <person name="Liu C."/>
            <person name="Sun Q."/>
        </authorList>
    </citation>
    <scope>NUCLEOTIDE SEQUENCE [LARGE SCALE GENOMIC DNA]</scope>
    <source>
        <strain evidence="1 2">22A2-44</strain>
    </source>
</reference>
<sequence>MKKLAAFDLDGTLSQSDRFLLPAYRKALTLTGRDPLPDSLLMTLIGGTAADNARVISPDGSMETYEEFNFHVVQAIRGTIPGLARAYPGVEESLRELRRLGYKIYLCSNARREYTDLVLGQIGLLPLFDGTPEGRDGWDKPQLLAHILETERPGAAVMVGDRHFDRTAARENGVPFVGCLYGLFPAEVTGADAEVKSAGELPEAIERLTAL</sequence>
<accession>A0ABR7AB20</accession>
<dbReference type="InterPro" id="IPR023214">
    <property type="entry name" value="HAD_sf"/>
</dbReference>
<organism evidence="1 2">
    <name type="scientific">Anaerotruncus massiliensis</name>
    <name type="common">ex Togo et al. 2019</name>
    <dbReference type="NCBI Taxonomy" id="1673720"/>
    <lineage>
        <taxon>Bacteria</taxon>
        <taxon>Bacillati</taxon>
        <taxon>Bacillota</taxon>
        <taxon>Clostridia</taxon>
        <taxon>Eubacteriales</taxon>
        <taxon>Oscillospiraceae</taxon>
        <taxon>Anaerotruncus</taxon>
    </lineage>
</organism>
<dbReference type="InterPro" id="IPR036412">
    <property type="entry name" value="HAD-like_sf"/>
</dbReference>